<organism evidence="3 4">
    <name type="scientific">Lactonifactor longoviformis DSM 17459</name>
    <dbReference type="NCBI Taxonomy" id="1122155"/>
    <lineage>
        <taxon>Bacteria</taxon>
        <taxon>Bacillati</taxon>
        <taxon>Bacillota</taxon>
        <taxon>Clostridia</taxon>
        <taxon>Eubacteriales</taxon>
        <taxon>Clostridiaceae</taxon>
        <taxon>Lactonifactor</taxon>
    </lineage>
</organism>
<evidence type="ECO:0000313" key="3">
    <source>
        <dbReference type="EMBL" id="SHE79069.1"/>
    </source>
</evidence>
<dbReference type="RefSeq" id="WP_072850574.1">
    <property type="nucleotide sequence ID" value="NZ_FQVI01000006.1"/>
</dbReference>
<dbReference type="OrthoDB" id="9789543at2"/>
<dbReference type="STRING" id="1122155.SAMN02745158_01552"/>
<evidence type="ECO:0000313" key="4">
    <source>
        <dbReference type="Proteomes" id="UP000184245"/>
    </source>
</evidence>
<dbReference type="EMBL" id="FQVI01000006">
    <property type="protein sequence ID" value="SHE79069.1"/>
    <property type="molecule type" value="Genomic_DNA"/>
</dbReference>
<gene>
    <name evidence="3" type="ORF">SAMN02745158_01552</name>
</gene>
<dbReference type="Gene3D" id="3.40.50.720">
    <property type="entry name" value="NAD(P)-binding Rossmann-like Domain"/>
    <property type="match status" value="1"/>
</dbReference>
<protein>
    <submittedName>
        <fullName evidence="3">Nucleoside-diphosphate-sugar epimerase</fullName>
    </submittedName>
</protein>
<dbReference type="AlphaFoldDB" id="A0A1M4WCV4"/>
<feature type="domain" description="NAD-dependent epimerase/dehydratase" evidence="2">
    <location>
        <begin position="4"/>
        <end position="233"/>
    </location>
</feature>
<reference evidence="3 4" key="1">
    <citation type="submission" date="2016-11" db="EMBL/GenBank/DDBJ databases">
        <authorList>
            <person name="Jaros S."/>
            <person name="Januszkiewicz K."/>
            <person name="Wedrychowicz H."/>
        </authorList>
    </citation>
    <scope>NUCLEOTIDE SEQUENCE [LARGE SCALE GENOMIC DNA]</scope>
    <source>
        <strain evidence="3 4">DSM 17459</strain>
    </source>
</reference>
<keyword evidence="4" id="KW-1185">Reference proteome</keyword>
<evidence type="ECO:0000256" key="1">
    <source>
        <dbReference type="ARBA" id="ARBA00007637"/>
    </source>
</evidence>
<dbReference type="PANTHER" id="PTHR43000">
    <property type="entry name" value="DTDP-D-GLUCOSE 4,6-DEHYDRATASE-RELATED"/>
    <property type="match status" value="1"/>
</dbReference>
<dbReference type="Pfam" id="PF01370">
    <property type="entry name" value="Epimerase"/>
    <property type="match status" value="1"/>
</dbReference>
<dbReference type="SUPFAM" id="SSF51735">
    <property type="entry name" value="NAD(P)-binding Rossmann-fold domains"/>
    <property type="match status" value="1"/>
</dbReference>
<name>A0A1M4WCV4_9CLOT</name>
<proteinExistence type="inferred from homology"/>
<accession>A0A1M4WCV4</accession>
<comment type="similarity">
    <text evidence="1">Belongs to the NAD(P)-dependent epimerase/dehydratase family.</text>
</comment>
<dbReference type="InterPro" id="IPR036291">
    <property type="entry name" value="NAD(P)-bd_dom_sf"/>
</dbReference>
<dbReference type="Proteomes" id="UP000184245">
    <property type="component" value="Unassembled WGS sequence"/>
</dbReference>
<dbReference type="InterPro" id="IPR001509">
    <property type="entry name" value="Epimerase_deHydtase"/>
</dbReference>
<evidence type="ECO:0000259" key="2">
    <source>
        <dbReference type="Pfam" id="PF01370"/>
    </source>
</evidence>
<sequence>MKKIIITGSTSMIGTALVQECLTRGLLVYAAVREDSPKLLRLPRHERLRIIRCPLEELERLPGLIKDSCDTFYHIAWGNTGASRDKSVQLQSNNIQYTLDAVRAAKTLGCRRFIGAGSQAEYGVLDMERIGPGAPVSPRTPYGVSKLAAGKLAFLLCRELGMECIWPRIFSVYGIHDKESSMIMSSIEKFLRGQPGEFTPGEQRWDYLYSKDAGRAYYLIGERGRDGAVYCVGSGKARLLKEYIYEMRDAAAPGVLPGIGKRPYPPGAVMNLCADISTLTQDVGFVPEYTFERGIKETVEWFKEKNVK</sequence>